<dbReference type="RefSeq" id="WP_324778478.1">
    <property type="nucleotide sequence ID" value="NZ_CP141769.1"/>
</dbReference>
<dbReference type="Pfam" id="PF01312">
    <property type="entry name" value="Bac_export_2"/>
    <property type="match status" value="1"/>
</dbReference>
<feature type="transmembrane region" description="Helical" evidence="2">
    <location>
        <begin position="183"/>
        <end position="205"/>
    </location>
</feature>
<keyword evidence="2" id="KW-0472">Membrane</keyword>
<feature type="region of interest" description="Disordered" evidence="1">
    <location>
        <begin position="1"/>
        <end position="23"/>
    </location>
</feature>
<keyword evidence="2" id="KW-1133">Transmembrane helix</keyword>
<protein>
    <submittedName>
        <fullName evidence="3">EscU/YscU/HrcU family type III secretion system export apparatus switch protein</fullName>
    </submittedName>
</protein>
<dbReference type="PANTHER" id="PTHR30531">
    <property type="entry name" value="FLAGELLAR BIOSYNTHETIC PROTEIN FLHB"/>
    <property type="match status" value="1"/>
</dbReference>
<feature type="region of interest" description="Disordered" evidence="1">
    <location>
        <begin position="238"/>
        <end position="301"/>
    </location>
</feature>
<organism evidence="3 4">
    <name type="scientific">Thiobacillus sedimenti</name>
    <dbReference type="NCBI Taxonomy" id="3110231"/>
    <lineage>
        <taxon>Bacteria</taxon>
        <taxon>Pseudomonadati</taxon>
        <taxon>Pseudomonadota</taxon>
        <taxon>Betaproteobacteria</taxon>
        <taxon>Nitrosomonadales</taxon>
        <taxon>Thiobacillaceae</taxon>
        <taxon>Thiobacillus</taxon>
    </lineage>
</organism>
<dbReference type="PANTHER" id="PTHR30531:SF12">
    <property type="entry name" value="FLAGELLAR BIOSYNTHETIC PROTEIN FLHB"/>
    <property type="match status" value="1"/>
</dbReference>
<feature type="compositionally biased region" description="Low complexity" evidence="1">
    <location>
        <begin position="283"/>
        <end position="294"/>
    </location>
</feature>
<dbReference type="InterPro" id="IPR006135">
    <property type="entry name" value="T3SS_substrate_exporter"/>
</dbReference>
<dbReference type="Proteomes" id="UP001334732">
    <property type="component" value="Chromosome"/>
</dbReference>
<sequence>MAEETDLSRTEPASARRLHEARSAGDVPRSGELTAWLVLLAALAGLSWGAPRLLAALQALTEAAFLHAAQPLSPAFLDAAWATLFALAPVLAAIGVSALVAPVLLSGWVFAPHATRADFTRIEPLRAVARLFSPESLFDGTLTLLKLALAAGAVGWALASGWPGVQSLAGSEPGVALERTAAWIGRGVLVLAAALALAAALDAGWRWWRYLRRHAMTWQEVLAEAREAEVNPEVRAQMRGRQQEAGQGANARPNAGPLPNPLPQAGEGANARPNASPLPNPLPLAGAGANARPNAIDEVIG</sequence>
<dbReference type="PRINTS" id="PR00950">
    <property type="entry name" value="TYPE3IMSPROT"/>
</dbReference>
<evidence type="ECO:0000256" key="2">
    <source>
        <dbReference type="SAM" id="Phobius"/>
    </source>
</evidence>
<evidence type="ECO:0000313" key="4">
    <source>
        <dbReference type="Proteomes" id="UP001334732"/>
    </source>
</evidence>
<feature type="transmembrane region" description="Helical" evidence="2">
    <location>
        <begin position="144"/>
        <end position="163"/>
    </location>
</feature>
<dbReference type="Gene3D" id="6.10.250.2080">
    <property type="match status" value="1"/>
</dbReference>
<proteinExistence type="predicted"/>
<name>A0ABZ1CFC5_9PROT</name>
<feature type="transmembrane region" description="Helical" evidence="2">
    <location>
        <begin position="81"/>
        <end position="111"/>
    </location>
</feature>
<reference evidence="3 4" key="1">
    <citation type="submission" date="2023-12" db="EMBL/GenBank/DDBJ databases">
        <title>Thiobacillus sedimentum sp. nov., a chemolithoautotrophic sulfur-oxidizing bacterium isolated from freshwater sediment.</title>
        <authorList>
            <person name="Luo J."/>
            <person name="Dai C."/>
        </authorList>
    </citation>
    <scope>NUCLEOTIDE SEQUENCE [LARGE SCALE GENOMIC DNA]</scope>
    <source>
        <strain evidence="3 4">SCUT-2</strain>
    </source>
</reference>
<evidence type="ECO:0000256" key="1">
    <source>
        <dbReference type="SAM" id="MobiDB-lite"/>
    </source>
</evidence>
<accession>A0ABZ1CFC5</accession>
<evidence type="ECO:0000313" key="3">
    <source>
        <dbReference type="EMBL" id="WRS37864.1"/>
    </source>
</evidence>
<gene>
    <name evidence="3" type="ORF">VA613_07485</name>
</gene>
<feature type="transmembrane region" description="Helical" evidence="2">
    <location>
        <begin position="33"/>
        <end position="50"/>
    </location>
</feature>
<dbReference type="EMBL" id="CP141769">
    <property type="protein sequence ID" value="WRS37864.1"/>
    <property type="molecule type" value="Genomic_DNA"/>
</dbReference>
<keyword evidence="4" id="KW-1185">Reference proteome</keyword>
<keyword evidence="2" id="KW-0812">Transmembrane</keyword>